<name>A0AAE1LPL4_9NEOP</name>
<evidence type="ECO:0000313" key="2">
    <source>
        <dbReference type="EMBL" id="KAK3927363.1"/>
    </source>
</evidence>
<dbReference type="EMBL" id="JAHWGI010001285">
    <property type="protein sequence ID" value="KAK3927363.1"/>
    <property type="molecule type" value="Genomic_DNA"/>
</dbReference>
<evidence type="ECO:0000256" key="1">
    <source>
        <dbReference type="SAM" id="MobiDB-lite"/>
    </source>
</evidence>
<keyword evidence="3" id="KW-1185">Reference proteome</keyword>
<reference evidence="2" key="1">
    <citation type="submission" date="2021-07" db="EMBL/GenBank/DDBJ databases">
        <authorList>
            <person name="Catto M.A."/>
            <person name="Jacobson A."/>
            <person name="Kennedy G."/>
            <person name="Labadie P."/>
            <person name="Hunt B.G."/>
            <person name="Srinivasan R."/>
        </authorList>
    </citation>
    <scope>NUCLEOTIDE SEQUENCE</scope>
    <source>
        <strain evidence="2">PL_HMW_Pooled</strain>
        <tissue evidence="2">Head</tissue>
    </source>
</reference>
<protein>
    <submittedName>
        <fullName evidence="2">Respiratory burst oxidase-like protein D</fullName>
    </submittedName>
</protein>
<gene>
    <name evidence="2" type="ORF">KUF71_015647</name>
</gene>
<proteinExistence type="predicted"/>
<organism evidence="2 3">
    <name type="scientific">Frankliniella fusca</name>
    <dbReference type="NCBI Taxonomy" id="407009"/>
    <lineage>
        <taxon>Eukaryota</taxon>
        <taxon>Metazoa</taxon>
        <taxon>Ecdysozoa</taxon>
        <taxon>Arthropoda</taxon>
        <taxon>Hexapoda</taxon>
        <taxon>Insecta</taxon>
        <taxon>Pterygota</taxon>
        <taxon>Neoptera</taxon>
        <taxon>Paraneoptera</taxon>
        <taxon>Thysanoptera</taxon>
        <taxon>Terebrantia</taxon>
        <taxon>Thripoidea</taxon>
        <taxon>Thripidae</taxon>
        <taxon>Frankliniella</taxon>
    </lineage>
</organism>
<dbReference type="Proteomes" id="UP001219518">
    <property type="component" value="Unassembled WGS sequence"/>
</dbReference>
<reference evidence="2" key="2">
    <citation type="journal article" date="2023" name="BMC Genomics">
        <title>Pest status, molecular evolution, and epigenetic factors derived from the genome assembly of Frankliniella fusca, a thysanopteran phytovirus vector.</title>
        <authorList>
            <person name="Catto M.A."/>
            <person name="Labadie P.E."/>
            <person name="Jacobson A.L."/>
            <person name="Kennedy G.G."/>
            <person name="Srinivasan R."/>
            <person name="Hunt B.G."/>
        </authorList>
    </citation>
    <scope>NUCLEOTIDE SEQUENCE</scope>
    <source>
        <strain evidence="2">PL_HMW_Pooled</strain>
    </source>
</reference>
<feature type="region of interest" description="Disordered" evidence="1">
    <location>
        <begin position="28"/>
        <end position="48"/>
    </location>
</feature>
<feature type="non-terminal residue" evidence="2">
    <location>
        <position position="1"/>
    </location>
</feature>
<dbReference type="AlphaFoldDB" id="A0AAE1LPL4"/>
<evidence type="ECO:0000313" key="3">
    <source>
        <dbReference type="Proteomes" id="UP001219518"/>
    </source>
</evidence>
<comment type="caution">
    <text evidence="2">The sequence shown here is derived from an EMBL/GenBank/DDBJ whole genome shotgun (WGS) entry which is preliminary data.</text>
</comment>
<accession>A0AAE1LPL4</accession>
<sequence>EPSRAGPNPGAAARVGAECGPGCVRVSPLPAVPPPCRSAPDEDGELDWGGAFRTRPTDGASFGRSGWRASYQQSETNFPPSRFDSSLGEGWLPLLLAPASSQNTRIVVLDLQGADPPPRPAQAIVTRGKLERFPKIFNVFASMLLPCKFTKIFYFMSATLTCRTFPGAASAHCCLEQSAVCRVLHALLRVLRPCALEGVTSIQPRTEAALRSLQAVFPAITALSPLTWFPSLHCWALPLTNGSSLNF</sequence>